<accession>A0A3M7GPA3</accession>
<dbReference type="Pfam" id="PF02269">
    <property type="entry name" value="TFIID-18kDa"/>
    <property type="match status" value="1"/>
</dbReference>
<organism evidence="8 9">
    <name type="scientific">Hortaea werneckii</name>
    <name type="common">Black yeast</name>
    <name type="synonym">Cladosporium werneckii</name>
    <dbReference type="NCBI Taxonomy" id="91943"/>
    <lineage>
        <taxon>Eukaryota</taxon>
        <taxon>Fungi</taxon>
        <taxon>Dikarya</taxon>
        <taxon>Ascomycota</taxon>
        <taxon>Pezizomycotina</taxon>
        <taxon>Dothideomycetes</taxon>
        <taxon>Dothideomycetidae</taxon>
        <taxon>Mycosphaerellales</taxon>
        <taxon>Teratosphaeriaceae</taxon>
        <taxon>Hortaea</taxon>
    </lineage>
</organism>
<dbReference type="GO" id="GO:0051123">
    <property type="term" value="P:RNA polymerase II preinitiation complex assembly"/>
    <property type="evidence" value="ECO:0007669"/>
    <property type="project" value="TreeGrafter"/>
</dbReference>
<dbReference type="GO" id="GO:0005669">
    <property type="term" value="C:transcription factor TFIID complex"/>
    <property type="evidence" value="ECO:0007669"/>
    <property type="project" value="TreeGrafter"/>
</dbReference>
<dbReference type="InterPro" id="IPR003195">
    <property type="entry name" value="TFIID_TAF13"/>
</dbReference>
<dbReference type="InterPro" id="IPR009072">
    <property type="entry name" value="Histone-fold"/>
</dbReference>
<evidence type="ECO:0000256" key="7">
    <source>
        <dbReference type="SAM" id="MobiDB-lite"/>
    </source>
</evidence>
<feature type="region of interest" description="Disordered" evidence="7">
    <location>
        <begin position="148"/>
        <end position="194"/>
    </location>
</feature>
<keyword evidence="3" id="KW-0804">Transcription</keyword>
<evidence type="ECO:0000256" key="5">
    <source>
        <dbReference type="ARBA" id="ARBA00038392"/>
    </source>
</evidence>
<comment type="similarity">
    <text evidence="5">Belongs to the TAF13 family.</text>
</comment>
<dbReference type="EMBL" id="QWIQ01000161">
    <property type="protein sequence ID" value="RMZ02853.1"/>
    <property type="molecule type" value="Genomic_DNA"/>
</dbReference>
<keyword evidence="2" id="KW-0805">Transcription regulation</keyword>
<reference evidence="8 9" key="1">
    <citation type="journal article" date="2018" name="BMC Genomics">
        <title>Genomic evidence for intraspecific hybridization in a clonal and extremely halotolerant yeast.</title>
        <authorList>
            <person name="Gostincar C."/>
            <person name="Stajich J.E."/>
            <person name="Zupancic J."/>
            <person name="Zalar P."/>
            <person name="Gunde-Cimerman N."/>
        </authorList>
    </citation>
    <scope>NUCLEOTIDE SEQUENCE [LARGE SCALE GENOMIC DNA]</scope>
    <source>
        <strain evidence="8 9">EXF-171</strain>
    </source>
</reference>
<dbReference type="AlphaFoldDB" id="A0A3M7GPA3"/>
<evidence type="ECO:0000313" key="8">
    <source>
        <dbReference type="EMBL" id="RMZ02853.1"/>
    </source>
</evidence>
<evidence type="ECO:0000256" key="4">
    <source>
        <dbReference type="ARBA" id="ARBA00023242"/>
    </source>
</evidence>
<keyword evidence="4" id="KW-0539">Nucleus</keyword>
<evidence type="ECO:0000313" key="9">
    <source>
        <dbReference type="Proteomes" id="UP000281468"/>
    </source>
</evidence>
<evidence type="ECO:0000256" key="2">
    <source>
        <dbReference type="ARBA" id="ARBA00023015"/>
    </source>
</evidence>
<dbReference type="PANTHER" id="PTHR11380">
    <property type="entry name" value="TRANSCRIPTION INITIATION FACTOR TFIID/SUPT3-RELATED"/>
    <property type="match status" value="1"/>
</dbReference>
<evidence type="ECO:0000256" key="1">
    <source>
        <dbReference type="ARBA" id="ARBA00004123"/>
    </source>
</evidence>
<dbReference type="PANTHER" id="PTHR11380:SF5">
    <property type="entry name" value="TRANSCRIPTION INITIATION FACTOR TFIID SUBUNIT 13"/>
    <property type="match status" value="1"/>
</dbReference>
<dbReference type="GO" id="GO:0046982">
    <property type="term" value="F:protein heterodimerization activity"/>
    <property type="evidence" value="ECO:0007669"/>
    <property type="project" value="InterPro"/>
</dbReference>
<dbReference type="SUPFAM" id="SSF47113">
    <property type="entry name" value="Histone-fold"/>
    <property type="match status" value="1"/>
</dbReference>
<name>A0A3M7GPA3_HORWE</name>
<evidence type="ECO:0000256" key="6">
    <source>
        <dbReference type="ARBA" id="ARBA00040136"/>
    </source>
</evidence>
<comment type="subcellular location">
    <subcellularLocation>
        <location evidence="1">Nucleus</location>
    </subcellularLocation>
</comment>
<comment type="caution">
    <text evidence="8">The sequence shown here is derived from an EMBL/GenBank/DDBJ whole genome shotgun (WGS) entry which is preliminary data.</text>
</comment>
<feature type="compositionally biased region" description="Basic residues" evidence="7">
    <location>
        <begin position="157"/>
        <end position="171"/>
    </location>
</feature>
<evidence type="ECO:0000256" key="3">
    <source>
        <dbReference type="ARBA" id="ARBA00023163"/>
    </source>
</evidence>
<sequence>MQTTLATFIMTEPRPRHRARGQFFATPDLIDLLYAFGDNPHPSTGPLPPTITTLSEILEDFLTETCHLASLSASYSRRQKIKVDDFKFVLREDEALLGRALEQLWKDRGLKEERRLMDVEKVGGGGGGGAGGGGAGAGMEELGALAEMGGVGGEAKKKGKGRGRGGGRKRKVDVAGDEGGGEAKKKVKGEQGSP</sequence>
<proteinExistence type="inferred from homology"/>
<gene>
    <name evidence="8" type="ORF">D0862_05875</name>
</gene>
<dbReference type="Proteomes" id="UP000281468">
    <property type="component" value="Unassembled WGS sequence"/>
</dbReference>
<dbReference type="VEuPathDB" id="FungiDB:BTJ68_11250"/>
<dbReference type="Gene3D" id="1.10.20.10">
    <property type="entry name" value="Histone, subunit A"/>
    <property type="match status" value="1"/>
</dbReference>
<protein>
    <recommendedName>
        <fullName evidence="6">Transcription initiation factor TFIID subunit 13</fullName>
    </recommendedName>
</protein>